<dbReference type="Gene3D" id="1.20.1260.10">
    <property type="match status" value="1"/>
</dbReference>
<protein>
    <recommendedName>
        <fullName evidence="3">DUF2202 domain-containing protein</fullName>
    </recommendedName>
</protein>
<evidence type="ECO:0000256" key="2">
    <source>
        <dbReference type="SAM" id="SignalP"/>
    </source>
</evidence>
<dbReference type="AlphaFoldDB" id="A0A1T5A681"/>
<evidence type="ECO:0000313" key="5">
    <source>
        <dbReference type="Proteomes" id="UP000190852"/>
    </source>
</evidence>
<feature type="chain" id="PRO_5013227819" description="DUF2202 domain-containing protein" evidence="2">
    <location>
        <begin position="22"/>
        <end position="299"/>
    </location>
</feature>
<name>A0A1T5A681_9BACT</name>
<dbReference type="CDD" id="cd01048">
    <property type="entry name" value="Ferritin_like_AB2"/>
    <property type="match status" value="1"/>
</dbReference>
<accession>A0A1T5A681</accession>
<feature type="signal peptide" evidence="2">
    <location>
        <begin position="1"/>
        <end position="21"/>
    </location>
</feature>
<evidence type="ECO:0000259" key="3">
    <source>
        <dbReference type="Pfam" id="PF09968"/>
    </source>
</evidence>
<keyword evidence="2" id="KW-0732">Signal</keyword>
<reference evidence="5" key="1">
    <citation type="submission" date="2017-02" db="EMBL/GenBank/DDBJ databases">
        <authorList>
            <person name="Varghese N."/>
            <person name="Submissions S."/>
        </authorList>
    </citation>
    <scope>NUCLEOTIDE SEQUENCE [LARGE SCALE GENOMIC DNA]</scope>
    <source>
        <strain evidence="5">DSM 24967</strain>
    </source>
</reference>
<keyword evidence="5" id="KW-1185">Reference proteome</keyword>
<dbReference type="InterPro" id="IPR009078">
    <property type="entry name" value="Ferritin-like_SF"/>
</dbReference>
<sequence length="299" mass="32555">MKTKKLLAAVLLSMLTLPFTACDNESDPVNEELAIKSLVVLNANSEGITTLTTANIIPVMEATNPLTADEIEFLYALREDEKLARDVTTAFATLFPDSKPFERISLAESNHIAAIEKVLSYYEITYPALDAVGVFADSTRQSTYNELIARGTSLIEAYKVTAFLEEESISALSTVLADVENNNIELLVTHLLAASKNHLKAYVRQLASMQVIYEPVVLSAELYNSIITAPFAMGNQYQVHGQSGLMTNTRKRAQTQNGLSDGPKGEVNRYGECIQTTYGEAPGSTSGEGRVGKGYRGGR</sequence>
<dbReference type="EMBL" id="FUYQ01000002">
    <property type="protein sequence ID" value="SKB30405.1"/>
    <property type="molecule type" value="Genomic_DNA"/>
</dbReference>
<feature type="region of interest" description="Disordered" evidence="1">
    <location>
        <begin position="278"/>
        <end position="299"/>
    </location>
</feature>
<organism evidence="4 5">
    <name type="scientific">Parabacteroides chartae</name>
    <dbReference type="NCBI Taxonomy" id="1037355"/>
    <lineage>
        <taxon>Bacteria</taxon>
        <taxon>Pseudomonadati</taxon>
        <taxon>Bacteroidota</taxon>
        <taxon>Bacteroidia</taxon>
        <taxon>Bacteroidales</taxon>
        <taxon>Tannerellaceae</taxon>
        <taxon>Parabacteroides</taxon>
    </lineage>
</organism>
<proteinExistence type="predicted"/>
<evidence type="ECO:0000313" key="4">
    <source>
        <dbReference type="EMBL" id="SKB30405.1"/>
    </source>
</evidence>
<feature type="domain" description="DUF2202" evidence="3">
    <location>
        <begin position="70"/>
        <end position="229"/>
    </location>
</feature>
<gene>
    <name evidence="4" type="ORF">SAMN05660349_00469</name>
</gene>
<dbReference type="InterPro" id="IPR019243">
    <property type="entry name" value="DUF2202"/>
</dbReference>
<dbReference type="InterPro" id="IPR012347">
    <property type="entry name" value="Ferritin-like"/>
</dbReference>
<dbReference type="SUPFAM" id="SSF47240">
    <property type="entry name" value="Ferritin-like"/>
    <property type="match status" value="1"/>
</dbReference>
<dbReference type="Proteomes" id="UP000190852">
    <property type="component" value="Unassembled WGS sequence"/>
</dbReference>
<dbReference type="Pfam" id="PF09968">
    <property type="entry name" value="DUF2202"/>
    <property type="match status" value="1"/>
</dbReference>
<dbReference type="RefSeq" id="WP_079682195.1">
    <property type="nucleotide sequence ID" value="NZ_FUYQ01000002.1"/>
</dbReference>
<evidence type="ECO:0000256" key="1">
    <source>
        <dbReference type="SAM" id="MobiDB-lite"/>
    </source>
</evidence>